<evidence type="ECO:0000313" key="3">
    <source>
        <dbReference type="Proteomes" id="UP001054837"/>
    </source>
</evidence>
<dbReference type="Proteomes" id="UP001054837">
    <property type="component" value="Unassembled WGS sequence"/>
</dbReference>
<protein>
    <submittedName>
        <fullName evidence="2">Uncharacterized protein</fullName>
    </submittedName>
</protein>
<proteinExistence type="predicted"/>
<dbReference type="EMBL" id="BPLQ01001709">
    <property type="protein sequence ID" value="GIX84344.1"/>
    <property type="molecule type" value="Genomic_DNA"/>
</dbReference>
<sequence>MVFQTEYDERGTGEINPNPLSSTVEKRLPEMLVMRVNDSDTKNRNPSCSERSIYWQESELERKKTGVEFSSGKFPIFRHSTWEYWTVV</sequence>
<reference evidence="2 3" key="1">
    <citation type="submission" date="2021-06" db="EMBL/GenBank/DDBJ databases">
        <title>Caerostris darwini draft genome.</title>
        <authorList>
            <person name="Kono N."/>
            <person name="Arakawa K."/>
        </authorList>
    </citation>
    <scope>NUCLEOTIDE SEQUENCE [LARGE SCALE GENOMIC DNA]</scope>
</reference>
<organism evidence="2 3">
    <name type="scientific">Caerostris darwini</name>
    <dbReference type="NCBI Taxonomy" id="1538125"/>
    <lineage>
        <taxon>Eukaryota</taxon>
        <taxon>Metazoa</taxon>
        <taxon>Ecdysozoa</taxon>
        <taxon>Arthropoda</taxon>
        <taxon>Chelicerata</taxon>
        <taxon>Arachnida</taxon>
        <taxon>Araneae</taxon>
        <taxon>Araneomorphae</taxon>
        <taxon>Entelegynae</taxon>
        <taxon>Araneoidea</taxon>
        <taxon>Araneidae</taxon>
        <taxon>Caerostris</taxon>
    </lineage>
</organism>
<dbReference type="AlphaFoldDB" id="A0AAV4NLH2"/>
<feature type="region of interest" description="Disordered" evidence="1">
    <location>
        <begin position="1"/>
        <end position="22"/>
    </location>
</feature>
<gene>
    <name evidence="2" type="ORF">CDAR_49121</name>
</gene>
<accession>A0AAV4NLH2</accession>
<name>A0AAV4NLH2_9ARAC</name>
<comment type="caution">
    <text evidence="2">The sequence shown here is derived from an EMBL/GenBank/DDBJ whole genome shotgun (WGS) entry which is preliminary data.</text>
</comment>
<evidence type="ECO:0000256" key="1">
    <source>
        <dbReference type="SAM" id="MobiDB-lite"/>
    </source>
</evidence>
<evidence type="ECO:0000313" key="2">
    <source>
        <dbReference type="EMBL" id="GIX84344.1"/>
    </source>
</evidence>
<keyword evidence="3" id="KW-1185">Reference proteome</keyword>